<organism evidence="3 4">
    <name type="scientific">Fodinibius roseus</name>
    <dbReference type="NCBI Taxonomy" id="1194090"/>
    <lineage>
        <taxon>Bacteria</taxon>
        <taxon>Pseudomonadati</taxon>
        <taxon>Balneolota</taxon>
        <taxon>Balneolia</taxon>
        <taxon>Balneolales</taxon>
        <taxon>Balneolaceae</taxon>
        <taxon>Fodinibius</taxon>
    </lineage>
</organism>
<sequence>MYSKPIFFMKNYSSNLFQTLLACAILFSGLFAAEGHAQTPEERPDYGSYYYQRKTLFEQLPNAKDEIILLGDSITDGNEWAELFGNDRLKNRGISGDKTDGVLYRLDEVTESHPDKVFIMIGVNDLARDHSPDYVLSNYEKIVDRIKKDSPDTEVYIQSLLPVNDDFSRFTSHYDKTPEIKTVNKGLKRLADEQEATYIDLFDDMTIAGDKLNPEYTEDGLHLNGSGYLVWKSEIEKYMD</sequence>
<keyword evidence="4" id="KW-1185">Reference proteome</keyword>
<dbReference type="Proteomes" id="UP000184041">
    <property type="component" value="Unassembled WGS sequence"/>
</dbReference>
<reference evidence="3 4" key="1">
    <citation type="submission" date="2016-11" db="EMBL/GenBank/DDBJ databases">
        <authorList>
            <person name="Jaros S."/>
            <person name="Januszkiewicz K."/>
            <person name="Wedrychowicz H."/>
        </authorList>
    </citation>
    <scope>NUCLEOTIDE SEQUENCE [LARGE SCALE GENOMIC DNA]</scope>
    <source>
        <strain evidence="3 4">DSM 21986</strain>
    </source>
</reference>
<dbReference type="Gene3D" id="3.40.50.1110">
    <property type="entry name" value="SGNH hydrolase"/>
    <property type="match status" value="1"/>
</dbReference>
<dbReference type="PANTHER" id="PTHR30383:SF5">
    <property type="entry name" value="SGNH HYDROLASE-TYPE ESTERASE DOMAIN-CONTAINING PROTEIN"/>
    <property type="match status" value="1"/>
</dbReference>
<evidence type="ECO:0000256" key="1">
    <source>
        <dbReference type="SAM" id="SignalP"/>
    </source>
</evidence>
<evidence type="ECO:0000313" key="4">
    <source>
        <dbReference type="Proteomes" id="UP000184041"/>
    </source>
</evidence>
<dbReference type="InterPro" id="IPR036514">
    <property type="entry name" value="SGNH_hydro_sf"/>
</dbReference>
<dbReference type="GO" id="GO:0004622">
    <property type="term" value="F:phosphatidylcholine lysophospholipase activity"/>
    <property type="evidence" value="ECO:0007669"/>
    <property type="project" value="TreeGrafter"/>
</dbReference>
<keyword evidence="1" id="KW-0732">Signal</keyword>
<dbReference type="PROSITE" id="PS51257">
    <property type="entry name" value="PROKAR_LIPOPROTEIN"/>
    <property type="match status" value="1"/>
</dbReference>
<evidence type="ECO:0000313" key="3">
    <source>
        <dbReference type="EMBL" id="SHG51006.1"/>
    </source>
</evidence>
<name>A0A1M5KDT8_9BACT</name>
<dbReference type="Pfam" id="PF13472">
    <property type="entry name" value="Lipase_GDSL_2"/>
    <property type="match status" value="1"/>
</dbReference>
<dbReference type="EMBL" id="FQUS01000031">
    <property type="protein sequence ID" value="SHG51006.1"/>
    <property type="molecule type" value="Genomic_DNA"/>
</dbReference>
<dbReference type="SUPFAM" id="SSF52266">
    <property type="entry name" value="SGNH hydrolase"/>
    <property type="match status" value="1"/>
</dbReference>
<accession>A0A1M5KDT8</accession>
<dbReference type="PANTHER" id="PTHR30383">
    <property type="entry name" value="THIOESTERASE 1/PROTEASE 1/LYSOPHOSPHOLIPASE L1"/>
    <property type="match status" value="1"/>
</dbReference>
<dbReference type="AlphaFoldDB" id="A0A1M5KDT8"/>
<dbReference type="InterPro" id="IPR013830">
    <property type="entry name" value="SGNH_hydro"/>
</dbReference>
<gene>
    <name evidence="3" type="ORF">SAMN05443144_13115</name>
</gene>
<proteinExistence type="predicted"/>
<feature type="signal peptide" evidence="1">
    <location>
        <begin position="1"/>
        <end position="32"/>
    </location>
</feature>
<evidence type="ECO:0000259" key="2">
    <source>
        <dbReference type="Pfam" id="PF13472"/>
    </source>
</evidence>
<dbReference type="InterPro" id="IPR051532">
    <property type="entry name" value="Ester_Hydrolysis_Enzymes"/>
</dbReference>
<protein>
    <submittedName>
        <fullName evidence="3">Lysophospholipase L1</fullName>
    </submittedName>
</protein>
<dbReference type="STRING" id="1194090.SAMN05443144_13115"/>
<feature type="chain" id="PRO_5012274084" evidence="1">
    <location>
        <begin position="33"/>
        <end position="240"/>
    </location>
</feature>
<feature type="domain" description="SGNH hydrolase-type esterase" evidence="2">
    <location>
        <begin position="69"/>
        <end position="228"/>
    </location>
</feature>